<evidence type="ECO:0000313" key="2">
    <source>
        <dbReference type="Proteomes" id="UP000282084"/>
    </source>
</evidence>
<dbReference type="Proteomes" id="UP000282084">
    <property type="component" value="Unassembled WGS sequence"/>
</dbReference>
<accession>A0A495W355</accession>
<name>A0A495W355_9PSEU</name>
<organism evidence="1 2">
    <name type="scientific">Saccharothrix australiensis</name>
    <dbReference type="NCBI Taxonomy" id="2072"/>
    <lineage>
        <taxon>Bacteria</taxon>
        <taxon>Bacillati</taxon>
        <taxon>Actinomycetota</taxon>
        <taxon>Actinomycetes</taxon>
        <taxon>Pseudonocardiales</taxon>
        <taxon>Pseudonocardiaceae</taxon>
        <taxon>Saccharothrix</taxon>
    </lineage>
</organism>
<gene>
    <name evidence="1" type="ORF">C8E97_4830</name>
</gene>
<sequence length="137" mass="14069">MSDGADAVTNHHGPVFHGDVKDAQLAWNNTTVIQNQAHTEQVAPGFEDVARVVADVLGRLSDLGLPAADERDAAENAHAVLAEVVRPEPDPGVIRRGLTAIKGTLAQLAAGLVAGAADGSTELARELVKSLGQLGPG</sequence>
<keyword evidence="2" id="KW-1185">Reference proteome</keyword>
<dbReference type="RefSeq" id="WP_121007753.1">
    <property type="nucleotide sequence ID" value="NZ_RBXO01000001.1"/>
</dbReference>
<dbReference type="EMBL" id="RBXO01000001">
    <property type="protein sequence ID" value="RKT56141.1"/>
    <property type="molecule type" value="Genomic_DNA"/>
</dbReference>
<protein>
    <submittedName>
        <fullName evidence="1">Uncharacterized protein</fullName>
    </submittedName>
</protein>
<comment type="caution">
    <text evidence="1">The sequence shown here is derived from an EMBL/GenBank/DDBJ whole genome shotgun (WGS) entry which is preliminary data.</text>
</comment>
<evidence type="ECO:0000313" key="1">
    <source>
        <dbReference type="EMBL" id="RKT56141.1"/>
    </source>
</evidence>
<dbReference type="OrthoDB" id="3627159at2"/>
<reference evidence="1 2" key="1">
    <citation type="submission" date="2018-10" db="EMBL/GenBank/DDBJ databases">
        <title>Sequencing the genomes of 1000 actinobacteria strains.</title>
        <authorList>
            <person name="Klenk H.-P."/>
        </authorList>
    </citation>
    <scope>NUCLEOTIDE SEQUENCE [LARGE SCALE GENOMIC DNA]</scope>
    <source>
        <strain evidence="1 2">DSM 43800</strain>
    </source>
</reference>
<proteinExistence type="predicted"/>
<dbReference type="AlphaFoldDB" id="A0A495W355"/>